<evidence type="ECO:0000313" key="5">
    <source>
        <dbReference type="EMBL" id="TKR67941.1"/>
    </source>
</evidence>
<dbReference type="InterPro" id="IPR036396">
    <property type="entry name" value="Cyt_P450_sf"/>
</dbReference>
<dbReference type="InterPro" id="IPR050182">
    <property type="entry name" value="Cytochrome_P450_fam2"/>
</dbReference>
<dbReference type="Gene3D" id="1.10.630.10">
    <property type="entry name" value="Cytochrome P450"/>
    <property type="match status" value="1"/>
</dbReference>
<dbReference type="GO" id="GO:0006805">
    <property type="term" value="P:xenobiotic metabolic process"/>
    <property type="evidence" value="ECO:0007669"/>
    <property type="project" value="TreeGrafter"/>
</dbReference>
<evidence type="ECO:0000256" key="1">
    <source>
        <dbReference type="ARBA" id="ARBA00010617"/>
    </source>
</evidence>
<dbReference type="PRINTS" id="PR00463">
    <property type="entry name" value="EP450I"/>
</dbReference>
<dbReference type="InterPro" id="IPR002401">
    <property type="entry name" value="Cyt_P450_E_grp-I"/>
</dbReference>
<name>A0A4U5MFF7_STECR</name>
<protein>
    <recommendedName>
        <fullName evidence="7">Cytochrome P450</fullName>
    </recommendedName>
</protein>
<reference evidence="5 6" key="2">
    <citation type="journal article" date="2019" name="G3 (Bethesda)">
        <title>Hybrid Assembly of the Genome of the Entomopathogenic Nematode Steinernema carpocapsae Identifies the X-Chromosome.</title>
        <authorList>
            <person name="Serra L."/>
            <person name="Macchietto M."/>
            <person name="Macias-Munoz A."/>
            <person name="McGill C.J."/>
            <person name="Rodriguez I.M."/>
            <person name="Rodriguez B."/>
            <person name="Murad R."/>
            <person name="Mortazavi A."/>
        </authorList>
    </citation>
    <scope>NUCLEOTIDE SEQUENCE [LARGE SCALE GENOMIC DNA]</scope>
    <source>
        <strain evidence="5 6">ALL</strain>
    </source>
</reference>
<dbReference type="OrthoDB" id="2789670at2759"/>
<reference evidence="5 6" key="1">
    <citation type="journal article" date="2015" name="Genome Biol.">
        <title>Comparative genomics of Steinernema reveals deeply conserved gene regulatory networks.</title>
        <authorList>
            <person name="Dillman A.R."/>
            <person name="Macchietto M."/>
            <person name="Porter C.F."/>
            <person name="Rogers A."/>
            <person name="Williams B."/>
            <person name="Antoshechkin I."/>
            <person name="Lee M.M."/>
            <person name="Goodwin Z."/>
            <person name="Lu X."/>
            <person name="Lewis E.E."/>
            <person name="Goodrich-Blair H."/>
            <person name="Stock S.P."/>
            <person name="Adams B.J."/>
            <person name="Sternberg P.W."/>
            <person name="Mortazavi A."/>
        </authorList>
    </citation>
    <scope>NUCLEOTIDE SEQUENCE [LARGE SCALE GENOMIC DNA]</scope>
    <source>
        <strain evidence="5 6">ALL</strain>
    </source>
</reference>
<dbReference type="STRING" id="34508.A0A4U5MFF7"/>
<dbReference type="GO" id="GO:0016712">
    <property type="term" value="F:oxidoreductase activity, acting on paired donors, with incorporation or reduction of molecular oxygen, reduced flavin or flavoprotein as one donor, and incorporation of one atom of oxygen"/>
    <property type="evidence" value="ECO:0007669"/>
    <property type="project" value="TreeGrafter"/>
</dbReference>
<dbReference type="PANTHER" id="PTHR24300:SF375">
    <property type="entry name" value="CYTOCHROME P450 FAMILY"/>
    <property type="match status" value="1"/>
</dbReference>
<keyword evidence="6" id="KW-1185">Reference proteome</keyword>
<dbReference type="SUPFAM" id="SSF48264">
    <property type="entry name" value="Cytochrome P450"/>
    <property type="match status" value="1"/>
</dbReference>
<sequence length="283" mass="32094">MDALPETKKLAPGPIPFPMFGNIPHFGIGVFQGKTVVQLMSEWKKRYGPAMTVWLGPVPAIFVTDYDLAMDLFVKQGDAFVDRLKPPVFAVARKGLGIVMAEGDLWVEQRRFALHTLRNFGLGRNLMQVRILAEFHKQMAPIERQLEANGGTAKVDPRRMFNLLIGSIINSLLVGITYDEDNCEEFMTLRKKIESMANKIGLVNFFLEKIPVIGRGFDDIVNVQLDVFDHLKGLLHKRKQQIESGEYSLENGPQDYMDAYLLEIKNRTEANMGYFRLITLSLS</sequence>
<dbReference type="GO" id="GO:0005737">
    <property type="term" value="C:cytoplasm"/>
    <property type="evidence" value="ECO:0007669"/>
    <property type="project" value="TreeGrafter"/>
</dbReference>
<dbReference type="InterPro" id="IPR001128">
    <property type="entry name" value="Cyt_P450"/>
</dbReference>
<evidence type="ECO:0000256" key="4">
    <source>
        <dbReference type="ARBA" id="ARBA00023033"/>
    </source>
</evidence>
<evidence type="ECO:0000256" key="2">
    <source>
        <dbReference type="ARBA" id="ARBA00022723"/>
    </source>
</evidence>
<keyword evidence="4" id="KW-0560">Oxidoreductase</keyword>
<dbReference type="GO" id="GO:0006082">
    <property type="term" value="P:organic acid metabolic process"/>
    <property type="evidence" value="ECO:0007669"/>
    <property type="project" value="TreeGrafter"/>
</dbReference>
<accession>A0A4U5MFF7</accession>
<dbReference type="EMBL" id="AZBU02000008">
    <property type="protein sequence ID" value="TKR67941.1"/>
    <property type="molecule type" value="Genomic_DNA"/>
</dbReference>
<organism evidence="5 6">
    <name type="scientific">Steinernema carpocapsae</name>
    <name type="common">Entomopathogenic nematode</name>
    <dbReference type="NCBI Taxonomy" id="34508"/>
    <lineage>
        <taxon>Eukaryota</taxon>
        <taxon>Metazoa</taxon>
        <taxon>Ecdysozoa</taxon>
        <taxon>Nematoda</taxon>
        <taxon>Chromadorea</taxon>
        <taxon>Rhabditida</taxon>
        <taxon>Tylenchina</taxon>
        <taxon>Panagrolaimomorpha</taxon>
        <taxon>Strongyloidoidea</taxon>
        <taxon>Steinernematidae</taxon>
        <taxon>Steinernema</taxon>
    </lineage>
</organism>
<dbReference type="PANTHER" id="PTHR24300">
    <property type="entry name" value="CYTOCHROME P450 508A4-RELATED"/>
    <property type="match status" value="1"/>
</dbReference>
<dbReference type="AlphaFoldDB" id="A0A4U5MFF7"/>
<keyword evidence="3" id="KW-0408">Iron</keyword>
<proteinExistence type="inferred from homology"/>
<comment type="similarity">
    <text evidence="1">Belongs to the cytochrome P450 family.</text>
</comment>
<dbReference type="Proteomes" id="UP000298663">
    <property type="component" value="Unassembled WGS sequence"/>
</dbReference>
<evidence type="ECO:0000313" key="6">
    <source>
        <dbReference type="Proteomes" id="UP000298663"/>
    </source>
</evidence>
<dbReference type="GO" id="GO:0005506">
    <property type="term" value="F:iron ion binding"/>
    <property type="evidence" value="ECO:0007669"/>
    <property type="project" value="InterPro"/>
</dbReference>
<gene>
    <name evidence="5" type="ORF">L596_024011</name>
</gene>
<dbReference type="Pfam" id="PF00067">
    <property type="entry name" value="p450"/>
    <property type="match status" value="1"/>
</dbReference>
<evidence type="ECO:0008006" key="7">
    <source>
        <dbReference type="Google" id="ProtNLM"/>
    </source>
</evidence>
<keyword evidence="4" id="KW-0503">Monooxygenase</keyword>
<dbReference type="GO" id="GO:0020037">
    <property type="term" value="F:heme binding"/>
    <property type="evidence" value="ECO:0007669"/>
    <property type="project" value="InterPro"/>
</dbReference>
<evidence type="ECO:0000256" key="3">
    <source>
        <dbReference type="ARBA" id="ARBA00023004"/>
    </source>
</evidence>
<keyword evidence="2" id="KW-0479">Metal-binding</keyword>
<comment type="caution">
    <text evidence="5">The sequence shown here is derived from an EMBL/GenBank/DDBJ whole genome shotgun (WGS) entry which is preliminary data.</text>
</comment>